<dbReference type="Proteomes" id="UP000799441">
    <property type="component" value="Unassembled WGS sequence"/>
</dbReference>
<evidence type="ECO:0000313" key="8">
    <source>
        <dbReference type="EMBL" id="KAF2720401.1"/>
    </source>
</evidence>
<dbReference type="AlphaFoldDB" id="A0A9P4Q8N7"/>
<evidence type="ECO:0000256" key="3">
    <source>
        <dbReference type="ARBA" id="ARBA00022692"/>
    </source>
</evidence>
<accession>A0A9P4Q8N7</accession>
<evidence type="ECO:0000256" key="5">
    <source>
        <dbReference type="ARBA" id="ARBA00022989"/>
    </source>
</evidence>
<comment type="similarity">
    <text evidence="2">Belongs to the glycosyltransferase 31 family. Beta3-Gal-T subfamily.</text>
</comment>
<evidence type="ECO:0000256" key="4">
    <source>
        <dbReference type="ARBA" id="ARBA00022968"/>
    </source>
</evidence>
<keyword evidence="6 7" id="KW-0472">Membrane</keyword>
<dbReference type="GO" id="GO:0016020">
    <property type="term" value="C:membrane"/>
    <property type="evidence" value="ECO:0007669"/>
    <property type="project" value="UniProtKB-SubCell"/>
</dbReference>
<dbReference type="InterPro" id="IPR026050">
    <property type="entry name" value="C1GALT1/C1GALT1_chp1"/>
</dbReference>
<dbReference type="EMBL" id="MU003800">
    <property type="protein sequence ID" value="KAF2720401.1"/>
    <property type="molecule type" value="Genomic_DNA"/>
</dbReference>
<evidence type="ECO:0000256" key="2">
    <source>
        <dbReference type="ARBA" id="ARBA00006462"/>
    </source>
</evidence>
<dbReference type="Gene3D" id="3.90.550.50">
    <property type="match status" value="1"/>
</dbReference>
<keyword evidence="5 7" id="KW-1133">Transmembrane helix</keyword>
<sequence>MYAPRKRARIPAFITLLVIPTLYILWAPSANLRAGWPDVDLPFTTRHHLLCKDLPGANETLVVLKTGATELDAKLPVHFNTTMQCYPNMLIFSDSAEIIENHTVIDALESVSPDLKDTHPDFEIYRRLRDHGRQIQLSDKLHNEDKPESWTGNAENPGWKLDKWKFLPMVSRTFYEYPLMKWYVFIEADSYIIWPTLLEHLATLDHTIPYYAGVTVYIDGIGFAHGGSGFIVSQPAMHLVASYIDSNQEKLENFTGGHWAGDCVLGKTFTDAGVPLTDAWPIIQGDHPGMVPYIADDGRPMPPSDKRIWCNPTISYHHVPPAMVEDFWNFEQEWLSRAEEGQSVSMRHSDVFQNYIIPRIQSPRLGWDNESGDEAGIAADFDTCRSWCEANKDCVQYSYDSESRCWQFHLPRLGKYAPGKQSGWLVDRIEQLAANLAPCDARD</sequence>
<proteinExistence type="inferred from homology"/>
<evidence type="ECO:0000256" key="6">
    <source>
        <dbReference type="ARBA" id="ARBA00023136"/>
    </source>
</evidence>
<protein>
    <submittedName>
        <fullName evidence="8">Glycosyltransferase family 31 protein</fullName>
    </submittedName>
</protein>
<keyword evidence="3 7" id="KW-0812">Transmembrane</keyword>
<feature type="transmembrane region" description="Helical" evidence="7">
    <location>
        <begin position="12"/>
        <end position="29"/>
    </location>
</feature>
<name>A0A9P4Q8N7_9PEZI</name>
<evidence type="ECO:0000256" key="7">
    <source>
        <dbReference type="SAM" id="Phobius"/>
    </source>
</evidence>
<evidence type="ECO:0000313" key="9">
    <source>
        <dbReference type="Proteomes" id="UP000799441"/>
    </source>
</evidence>
<comment type="caution">
    <text evidence="8">The sequence shown here is derived from an EMBL/GenBank/DDBJ whole genome shotgun (WGS) entry which is preliminary data.</text>
</comment>
<dbReference type="PANTHER" id="PTHR23033:SF47">
    <property type="entry name" value="APPLE DOMAIN-CONTAINING PROTEIN-RELATED"/>
    <property type="match status" value="1"/>
</dbReference>
<dbReference type="OrthoDB" id="414175at2759"/>
<comment type="subcellular location">
    <subcellularLocation>
        <location evidence="1">Membrane</location>
        <topology evidence="1">Single-pass type II membrane protein</topology>
    </subcellularLocation>
</comment>
<organism evidence="8 9">
    <name type="scientific">Polychaeton citri CBS 116435</name>
    <dbReference type="NCBI Taxonomy" id="1314669"/>
    <lineage>
        <taxon>Eukaryota</taxon>
        <taxon>Fungi</taxon>
        <taxon>Dikarya</taxon>
        <taxon>Ascomycota</taxon>
        <taxon>Pezizomycotina</taxon>
        <taxon>Dothideomycetes</taxon>
        <taxon>Dothideomycetidae</taxon>
        <taxon>Capnodiales</taxon>
        <taxon>Capnodiaceae</taxon>
        <taxon>Polychaeton</taxon>
    </lineage>
</organism>
<keyword evidence="4" id="KW-0735">Signal-anchor</keyword>
<keyword evidence="9" id="KW-1185">Reference proteome</keyword>
<reference evidence="8" key="1">
    <citation type="journal article" date="2020" name="Stud. Mycol.">
        <title>101 Dothideomycetes genomes: a test case for predicting lifestyles and emergence of pathogens.</title>
        <authorList>
            <person name="Haridas S."/>
            <person name="Albert R."/>
            <person name="Binder M."/>
            <person name="Bloem J."/>
            <person name="Labutti K."/>
            <person name="Salamov A."/>
            <person name="Andreopoulos B."/>
            <person name="Baker S."/>
            <person name="Barry K."/>
            <person name="Bills G."/>
            <person name="Bluhm B."/>
            <person name="Cannon C."/>
            <person name="Castanera R."/>
            <person name="Culley D."/>
            <person name="Daum C."/>
            <person name="Ezra D."/>
            <person name="Gonzalez J."/>
            <person name="Henrissat B."/>
            <person name="Kuo A."/>
            <person name="Liang C."/>
            <person name="Lipzen A."/>
            <person name="Lutzoni F."/>
            <person name="Magnuson J."/>
            <person name="Mondo S."/>
            <person name="Nolan M."/>
            <person name="Ohm R."/>
            <person name="Pangilinan J."/>
            <person name="Park H.-J."/>
            <person name="Ramirez L."/>
            <person name="Alfaro M."/>
            <person name="Sun H."/>
            <person name="Tritt A."/>
            <person name="Yoshinaga Y."/>
            <person name="Zwiers L.-H."/>
            <person name="Turgeon B."/>
            <person name="Goodwin S."/>
            <person name="Spatafora J."/>
            <person name="Crous P."/>
            <person name="Grigoriev I."/>
        </authorList>
    </citation>
    <scope>NUCLEOTIDE SEQUENCE</scope>
    <source>
        <strain evidence="8">CBS 116435</strain>
    </source>
</reference>
<dbReference type="PANTHER" id="PTHR23033">
    <property type="entry name" value="BETA1,3-GALACTOSYLTRANSFERASE"/>
    <property type="match status" value="1"/>
</dbReference>
<evidence type="ECO:0000256" key="1">
    <source>
        <dbReference type="ARBA" id="ARBA00004606"/>
    </source>
</evidence>
<gene>
    <name evidence="8" type="ORF">K431DRAFT_226652</name>
</gene>